<comment type="subunit">
    <text evidence="13">Monomer.</text>
</comment>
<feature type="binding site" evidence="11">
    <location>
        <position position="476"/>
    </location>
    <ligand>
        <name>GMP</name>
        <dbReference type="ChEBI" id="CHEBI:58115"/>
    </ligand>
</feature>
<dbReference type="RefSeq" id="WP_012544432.1">
    <property type="nucleotide sequence ID" value="NC_011295.1"/>
</dbReference>
<dbReference type="HOGENOM" id="CLU_022279_0_1_9"/>
<dbReference type="GO" id="GO:0005525">
    <property type="term" value="F:GTP binding"/>
    <property type="evidence" value="ECO:0007669"/>
    <property type="project" value="UniProtKB-KW"/>
</dbReference>
<evidence type="ECO:0000256" key="6">
    <source>
        <dbReference type="ARBA" id="ARBA00023134"/>
    </source>
</evidence>
<evidence type="ECO:0000256" key="8">
    <source>
        <dbReference type="ARBA" id="ARBA00047746"/>
    </source>
</evidence>
<dbReference type="FunFam" id="3.90.1860.10:FF:000001">
    <property type="entry name" value="tRNA-splicing ligase RtcB homolog"/>
    <property type="match status" value="1"/>
</dbReference>
<keyword evidence="3 12" id="KW-0479">Metal-binding</keyword>
<evidence type="ECO:0000313" key="15">
    <source>
        <dbReference type="Proteomes" id="UP000001732"/>
    </source>
</evidence>
<feature type="active site" description="GMP-histidine intermediate" evidence="10">
    <location>
        <position position="400"/>
    </location>
</feature>
<dbReference type="AlphaFoldDB" id="B5Y888"/>
<dbReference type="InterPro" id="IPR001233">
    <property type="entry name" value="RtcB"/>
</dbReference>
<comment type="similarity">
    <text evidence="1 13">Belongs to the RtcB family.</text>
</comment>
<dbReference type="GO" id="GO:0006396">
    <property type="term" value="P:RNA processing"/>
    <property type="evidence" value="ECO:0007669"/>
    <property type="project" value="InterPro"/>
</dbReference>
<dbReference type="GO" id="GO:0003972">
    <property type="term" value="F:RNA ligase (ATP) activity"/>
    <property type="evidence" value="ECO:0007669"/>
    <property type="project" value="TreeGrafter"/>
</dbReference>
<keyword evidence="15" id="KW-1185">Reference proteome</keyword>
<comment type="cofactor">
    <cofactor evidence="12 13">
        <name>Mn(2+)</name>
        <dbReference type="ChEBI" id="CHEBI:29035"/>
    </cofactor>
    <text evidence="12 13">Binds 2 manganese ions per subunit.</text>
</comment>
<evidence type="ECO:0000256" key="7">
    <source>
        <dbReference type="ARBA" id="ARBA00023211"/>
    </source>
</evidence>
<evidence type="ECO:0000256" key="5">
    <source>
        <dbReference type="ARBA" id="ARBA00022800"/>
    </source>
</evidence>
<dbReference type="Pfam" id="PF01139">
    <property type="entry name" value="RtcB"/>
    <property type="match status" value="1"/>
</dbReference>
<dbReference type="PROSITE" id="PS01288">
    <property type="entry name" value="UPF0027"/>
    <property type="match status" value="1"/>
</dbReference>
<sequence length="477" mass="52285">MWKQVDKFVYEIPLGAKEGMRVPGRVFASETIFKQAEADKALEQVVNVATLPGILRYSLAMPDIHWGYGFPIGGVAAFDVDHGVITPGGIGFDINCGVRLLVTPLTEEQVRPKLGALLDVLYKEVPSGVGSEGFIKLSVRELDKVLEMGAKWAVEQGYGTFEDLERLESQGQLKGADASKVSKRAKERGLEQLGTLGSGNHFLEVQKVDEIFDEAVAKQMGLSLGQVTIMLHTGSRGLGHQVATDYIDVMLKASKKYGIKLVDKQLAAAPFKSEEGQDYWAAMQCAANFAWANRQVITDYIRKAFAKVFGNEIKDKITVIYDVAHNIAKLEKHMVDGMEREVVVHRKGATRSFPAHHPELPSIYENTGQPVIIPGSMGSSSFLLVGLPGSMEQSWGSTCHGAGRVMSRKEAIRKGNYGTLMDSLGEKGILVRSAERETLLEEAPEAYKDVDEVVHVVEELGLNRKVARMRPMGVVKG</sequence>
<proteinExistence type="inferred from homology"/>
<reference evidence="14 15" key="2">
    <citation type="journal article" date="2014" name="Genome Announc.">
        <title>Complete Genome Sequence of Coprothermobacter proteolyticus DSM 5265.</title>
        <authorList>
            <person name="Alexiev A."/>
            <person name="Coil D.A."/>
            <person name="Badger J.H."/>
            <person name="Enticknap J."/>
            <person name="Ward N."/>
            <person name="Robb F.T."/>
            <person name="Eisen J.A."/>
        </authorList>
    </citation>
    <scope>NUCLEOTIDE SEQUENCE [LARGE SCALE GENOMIC DNA]</scope>
    <source>
        <strain evidence="15">ATCC 35245 / DSM 5265 / OCM 4 / BT</strain>
    </source>
</reference>
<gene>
    <name evidence="13" type="primary">rtcB</name>
    <name evidence="14" type="ordered locus">COPRO5265_0630</name>
</gene>
<dbReference type="SUPFAM" id="SSF103365">
    <property type="entry name" value="Hypothetical protein PH1602"/>
    <property type="match status" value="1"/>
</dbReference>
<name>B5Y888_COPPD</name>
<dbReference type="KEGG" id="cpo:COPRO5265_0630"/>
<keyword evidence="6 11" id="KW-0342">GTP-binding</keyword>
<evidence type="ECO:0000256" key="11">
    <source>
        <dbReference type="PIRSR" id="PIRSR601233-2"/>
    </source>
</evidence>
<evidence type="ECO:0000256" key="4">
    <source>
        <dbReference type="ARBA" id="ARBA00022741"/>
    </source>
</evidence>
<organism evidence="14 15">
    <name type="scientific">Coprothermobacter proteolyticus (strain ATCC 35245 / DSM 5265 / OCM 4 / BT)</name>
    <dbReference type="NCBI Taxonomy" id="309798"/>
    <lineage>
        <taxon>Bacteria</taxon>
        <taxon>Pseudomonadati</taxon>
        <taxon>Coprothermobacterota</taxon>
        <taxon>Coprothermobacteria</taxon>
        <taxon>Coprothermobacterales</taxon>
        <taxon>Coprothermobacteraceae</taxon>
        <taxon>Coprothermobacter</taxon>
    </lineage>
</organism>
<evidence type="ECO:0000313" key="14">
    <source>
        <dbReference type="EMBL" id="ACI17780.1"/>
    </source>
</evidence>
<dbReference type="EC" id="6.5.1.-" evidence="13"/>
<feature type="binding site" evidence="11">
    <location>
        <begin position="325"/>
        <end position="326"/>
    </location>
    <ligand>
        <name>GMP</name>
        <dbReference type="ChEBI" id="CHEBI:58115"/>
    </ligand>
</feature>
<dbReference type="GO" id="GO:0042245">
    <property type="term" value="P:RNA repair"/>
    <property type="evidence" value="ECO:0007669"/>
    <property type="project" value="UniProtKB-KW"/>
</dbReference>
<dbReference type="eggNOG" id="COG1690">
    <property type="taxonomic scope" value="Bacteria"/>
</dbReference>
<dbReference type="InterPro" id="IPR036025">
    <property type="entry name" value="RtcB-like_sf"/>
</dbReference>
<dbReference type="EMBL" id="CP001145">
    <property type="protein sequence ID" value="ACI17780.1"/>
    <property type="molecule type" value="Genomic_DNA"/>
</dbReference>
<reference evidence="15" key="1">
    <citation type="submission" date="2008-08" db="EMBL/GenBank/DDBJ databases">
        <title>The complete genome sequence of Coprothermobacter proteolyticus strain ATCC 5245 / DSM 5265 / BT.</title>
        <authorList>
            <person name="Dodson R.J."/>
            <person name="Durkin A.S."/>
            <person name="Wu M."/>
            <person name="Eisen J."/>
            <person name="Sutton G."/>
        </authorList>
    </citation>
    <scope>NUCLEOTIDE SEQUENCE [LARGE SCALE GENOMIC DNA]</scope>
    <source>
        <strain evidence="15">ATCC 35245 / DSM 5265 / OCM 4 / BT</strain>
    </source>
</reference>
<comment type="catalytic activity">
    <reaction evidence="9">
        <text>a 3'-end 2',3'-cyclophospho-ribonucleotide-RNA + a 5'-end dephospho-ribonucleoside-RNA + GTP + H2O = a ribonucleotidyl-ribonucleotide-RNA + GMP + diphosphate + H(+)</text>
        <dbReference type="Rhea" id="RHEA:68080"/>
        <dbReference type="Rhea" id="RHEA-COMP:10464"/>
        <dbReference type="Rhea" id="RHEA-COMP:13936"/>
        <dbReference type="Rhea" id="RHEA-COMP:17355"/>
        <dbReference type="ChEBI" id="CHEBI:15377"/>
        <dbReference type="ChEBI" id="CHEBI:15378"/>
        <dbReference type="ChEBI" id="CHEBI:33019"/>
        <dbReference type="ChEBI" id="CHEBI:37565"/>
        <dbReference type="ChEBI" id="CHEBI:58115"/>
        <dbReference type="ChEBI" id="CHEBI:83064"/>
        <dbReference type="ChEBI" id="CHEBI:138284"/>
        <dbReference type="ChEBI" id="CHEBI:173118"/>
        <dbReference type="EC" id="6.5.1.8"/>
    </reaction>
</comment>
<evidence type="ECO:0000256" key="3">
    <source>
        <dbReference type="ARBA" id="ARBA00022723"/>
    </source>
</evidence>
<feature type="binding site" evidence="12">
    <location>
        <position position="201"/>
    </location>
    <ligand>
        <name>Mn(2+)</name>
        <dbReference type="ChEBI" id="CHEBI:29035"/>
        <label>1</label>
    </ligand>
</feature>
<protein>
    <recommendedName>
        <fullName evidence="13">tRNA-splicing ligase RtcB</fullName>
        <ecNumber evidence="13">6.5.1.-</ecNumber>
    </recommendedName>
</protein>
<dbReference type="Proteomes" id="UP000001732">
    <property type="component" value="Chromosome"/>
</dbReference>
<comment type="catalytic activity">
    <reaction evidence="8">
        <text>a 3'-end 3'-phospho-ribonucleotide-RNA + a 5'-end dephospho-ribonucleoside-RNA + GTP = a ribonucleotidyl-ribonucleotide-RNA + GMP + diphosphate</text>
        <dbReference type="Rhea" id="RHEA:68076"/>
        <dbReference type="Rhea" id="RHEA-COMP:10463"/>
        <dbReference type="Rhea" id="RHEA-COMP:13936"/>
        <dbReference type="Rhea" id="RHEA-COMP:17355"/>
        <dbReference type="ChEBI" id="CHEBI:33019"/>
        <dbReference type="ChEBI" id="CHEBI:37565"/>
        <dbReference type="ChEBI" id="CHEBI:58115"/>
        <dbReference type="ChEBI" id="CHEBI:83062"/>
        <dbReference type="ChEBI" id="CHEBI:138284"/>
        <dbReference type="ChEBI" id="CHEBI:173118"/>
        <dbReference type="EC" id="6.5.1.8"/>
    </reaction>
</comment>
<accession>B5Y888</accession>
<evidence type="ECO:0000256" key="13">
    <source>
        <dbReference type="RuleBase" id="RU371113"/>
    </source>
</evidence>
<dbReference type="GO" id="GO:0170057">
    <property type="term" value="F:RNA ligase (GTP) activity"/>
    <property type="evidence" value="ECO:0007669"/>
    <property type="project" value="UniProtKB-EC"/>
</dbReference>
<dbReference type="PANTHER" id="PTHR11118:SF1">
    <property type="entry name" value="RNA-SPLICING LIGASE RTCB HOMOLOG"/>
    <property type="match status" value="1"/>
</dbReference>
<feature type="binding site" evidence="11">
    <location>
        <begin position="374"/>
        <end position="377"/>
    </location>
    <ligand>
        <name>GMP</name>
        <dbReference type="ChEBI" id="CHEBI:58115"/>
    </ligand>
</feature>
<keyword evidence="5" id="KW-0692">RNA repair</keyword>
<dbReference type="Gene3D" id="3.90.1860.10">
    <property type="entry name" value="tRNA-splicing ligase RtcB"/>
    <property type="match status" value="1"/>
</dbReference>
<evidence type="ECO:0000256" key="10">
    <source>
        <dbReference type="PIRSR" id="PIRSR601233-1"/>
    </source>
</evidence>
<dbReference type="STRING" id="309798.COPRO5265_0630"/>
<feature type="binding site" evidence="11">
    <location>
        <begin position="200"/>
        <end position="204"/>
    </location>
    <ligand>
        <name>GMP</name>
        <dbReference type="ChEBI" id="CHEBI:58115"/>
    </ligand>
</feature>
<dbReference type="GO" id="GO:0046872">
    <property type="term" value="F:metal ion binding"/>
    <property type="evidence" value="ECO:0007669"/>
    <property type="project" value="UniProtKB-UniRule"/>
</dbReference>
<dbReference type="OrthoDB" id="9802323at2"/>
<dbReference type="PANTHER" id="PTHR11118">
    <property type="entry name" value="RNA-SPLICING LIGASE RTCB HOMOLOG"/>
    <property type="match status" value="1"/>
</dbReference>
<evidence type="ECO:0000256" key="2">
    <source>
        <dbReference type="ARBA" id="ARBA00022598"/>
    </source>
</evidence>
<evidence type="ECO:0000256" key="12">
    <source>
        <dbReference type="PIRSR" id="PIRSR601233-3"/>
    </source>
</evidence>
<keyword evidence="7 12" id="KW-0464">Manganese</keyword>
<feature type="binding site" evidence="12">
    <location>
        <position position="93"/>
    </location>
    <ligand>
        <name>Mn(2+)</name>
        <dbReference type="ChEBI" id="CHEBI:29035"/>
        <label>1</label>
    </ligand>
</feature>
<keyword evidence="2 13" id="KW-0436">Ligase</keyword>
<feature type="binding site" evidence="11">
    <location>
        <begin position="400"/>
        <end position="403"/>
    </location>
    <ligand>
        <name>GMP</name>
        <dbReference type="ChEBI" id="CHEBI:58115"/>
    </ligand>
</feature>
<keyword evidence="4 11" id="KW-0547">Nucleotide-binding</keyword>
<evidence type="ECO:0000256" key="9">
    <source>
        <dbReference type="ARBA" id="ARBA00049514"/>
    </source>
</evidence>
<feature type="binding site" evidence="11">
    <location>
        <position position="381"/>
    </location>
    <ligand>
        <name>GMP</name>
        <dbReference type="ChEBI" id="CHEBI:58115"/>
    </ligand>
</feature>
<evidence type="ECO:0000256" key="1">
    <source>
        <dbReference type="ARBA" id="ARBA00008071"/>
    </source>
</evidence>
<feature type="binding site" evidence="12">
    <location>
        <position position="325"/>
    </location>
    <ligand>
        <name>Mn(2+)</name>
        <dbReference type="ChEBI" id="CHEBI:29035"/>
        <label>2</label>
    </ligand>
</feature>
<feature type="binding site" evidence="12">
    <location>
        <position position="232"/>
    </location>
    <ligand>
        <name>Mn(2+)</name>
        <dbReference type="ChEBI" id="CHEBI:29035"/>
        <label>2</label>
    </ligand>
</feature>